<feature type="compositionally biased region" description="Basic and acidic residues" evidence="1">
    <location>
        <begin position="158"/>
        <end position="183"/>
    </location>
</feature>
<name>A0A7R9D020_TIMPO</name>
<dbReference type="InterPro" id="IPR053321">
    <property type="entry name" value="IPP-5-Phosphatase_Type_IV"/>
</dbReference>
<dbReference type="GO" id="GO:0016791">
    <property type="term" value="F:phosphatase activity"/>
    <property type="evidence" value="ECO:0007669"/>
    <property type="project" value="InterPro"/>
</dbReference>
<proteinExistence type="predicted"/>
<dbReference type="SUPFAM" id="SSF56219">
    <property type="entry name" value="DNase I-like"/>
    <property type="match status" value="1"/>
</dbReference>
<dbReference type="PANTHER" id="PTHR47039">
    <property type="entry name" value="INOSITOL POLYPHOSPHATE 5-PHOSPHATASE E"/>
    <property type="match status" value="1"/>
</dbReference>
<feature type="domain" description="Inositol polyphosphate-related phosphatase" evidence="2">
    <location>
        <begin position="351"/>
        <end position="661"/>
    </location>
</feature>
<dbReference type="InterPro" id="IPR000300">
    <property type="entry name" value="IPPc"/>
</dbReference>
<feature type="compositionally biased region" description="Basic and acidic residues" evidence="1">
    <location>
        <begin position="74"/>
        <end position="95"/>
    </location>
</feature>
<dbReference type="EMBL" id="OD002450">
    <property type="protein sequence ID" value="CAD7405257.1"/>
    <property type="molecule type" value="Genomic_DNA"/>
</dbReference>
<dbReference type="PANTHER" id="PTHR47039:SF1">
    <property type="entry name" value="INOSITOL POLYPHOSPHATE 5-PHOSPHATASE E"/>
    <property type="match status" value="1"/>
</dbReference>
<reference evidence="3" key="1">
    <citation type="submission" date="2020-11" db="EMBL/GenBank/DDBJ databases">
        <authorList>
            <person name="Tran Van P."/>
        </authorList>
    </citation>
    <scope>NUCLEOTIDE SEQUENCE</scope>
</reference>
<feature type="compositionally biased region" description="Basic and acidic residues" evidence="1">
    <location>
        <begin position="699"/>
        <end position="708"/>
    </location>
</feature>
<feature type="compositionally biased region" description="Low complexity" evidence="1">
    <location>
        <begin position="243"/>
        <end position="256"/>
    </location>
</feature>
<protein>
    <recommendedName>
        <fullName evidence="2">Inositol polyphosphate-related phosphatase domain-containing protein</fullName>
    </recommendedName>
</protein>
<gene>
    <name evidence="3" type="ORF">TPSB3V08_LOCUS4889</name>
</gene>
<dbReference type="Gene3D" id="3.60.10.10">
    <property type="entry name" value="Endonuclease/exonuclease/phosphatase"/>
    <property type="match status" value="1"/>
</dbReference>
<feature type="region of interest" description="Disordered" evidence="1">
    <location>
        <begin position="682"/>
        <end position="713"/>
    </location>
</feature>
<sequence>MEKGDDEQGSCSNKTKHKKKSLCRLLMQRRTKVGCLSTDSEEFTLNDNVSSVDKQINKTDKLTESSEGQNVTQFRKENQKSIHDQDRSPSMKEIRNSTKLSLCCAMTESSKSSHYQHSNYHRVNNDTSLIQSNSNNCASNDLMCTNNKNKLVSSNKTLSDDRSTPESHSNKVVEGPRNDDKELNLQSHECGDVHNSSSLSLSPSEISSCDSSPVPITTSQTRFRRHLVQRRSADNLFLGSRQSPSLRHSSPDSSKSAPETHQHYKTRSASHEPMAPQAQKGPLTSEESNTEKTRTGLITSMDSLARHSLLAAQVLHLIPTNKARERNFLHGRIAANSLLGLAELEKTLPQRELRIFVGTWNMNGQAPPRELNDFMLPAGLEHVPDIIAVGTQESYSERFEWEVHIQETVGPSHLLFHSAALGTLHLAIYMRRDLLWFCSVPEESSYSVRPGTAFRTKGAVAIAFMLFGTSYLFITAHLTAHVEKVKERIHDVKRIIRSLDLPKLLPVRHKSKDVTQNFDYVFWCGDLNFRLSQSRDEVIQWVSEQNFPLPQPHLLQNDQLRRSRAEGSVFRDFEEGPITFQPTYKYDPGTQIYDSSHKQRIPAYTDRILFKSGRAGRRESNQIGRGSPVIECLFYMSVPSICTSDHKPVWGLYRTTVRPGIDTRMLTEKELNEIISNWESASDMSDINDSDDGVSSSSSEREPEHEVDADNNMTQIQVTADVQPTMHDTFRIPLAAGLFNREVYLEGIKRRAAALGKRHDASSVCSVQ</sequence>
<evidence type="ECO:0000256" key="1">
    <source>
        <dbReference type="SAM" id="MobiDB-lite"/>
    </source>
</evidence>
<dbReference type="InterPro" id="IPR036691">
    <property type="entry name" value="Endo/exonu/phosph_ase_sf"/>
</dbReference>
<feature type="region of interest" description="Disordered" evidence="1">
    <location>
        <begin position="58"/>
        <end position="95"/>
    </location>
</feature>
<evidence type="ECO:0000259" key="2">
    <source>
        <dbReference type="SMART" id="SM00128"/>
    </source>
</evidence>
<feature type="region of interest" description="Disordered" evidence="1">
    <location>
        <begin position="234"/>
        <end position="292"/>
    </location>
</feature>
<dbReference type="GO" id="GO:0046856">
    <property type="term" value="P:phosphatidylinositol dephosphorylation"/>
    <property type="evidence" value="ECO:0007669"/>
    <property type="project" value="InterPro"/>
</dbReference>
<dbReference type="AlphaFoldDB" id="A0A7R9D020"/>
<dbReference type="Pfam" id="PF22669">
    <property type="entry name" value="Exo_endo_phos2"/>
    <property type="match status" value="1"/>
</dbReference>
<accession>A0A7R9D020</accession>
<feature type="compositionally biased region" description="Low complexity" evidence="1">
    <location>
        <begin position="196"/>
        <end position="212"/>
    </location>
</feature>
<feature type="region of interest" description="Disordered" evidence="1">
    <location>
        <begin position="153"/>
        <end position="215"/>
    </location>
</feature>
<dbReference type="SMART" id="SM00128">
    <property type="entry name" value="IPPc"/>
    <property type="match status" value="1"/>
</dbReference>
<organism evidence="3">
    <name type="scientific">Timema poppense</name>
    <name type="common">Walking stick</name>
    <dbReference type="NCBI Taxonomy" id="170557"/>
    <lineage>
        <taxon>Eukaryota</taxon>
        <taxon>Metazoa</taxon>
        <taxon>Ecdysozoa</taxon>
        <taxon>Arthropoda</taxon>
        <taxon>Hexapoda</taxon>
        <taxon>Insecta</taxon>
        <taxon>Pterygota</taxon>
        <taxon>Neoptera</taxon>
        <taxon>Polyneoptera</taxon>
        <taxon>Phasmatodea</taxon>
        <taxon>Timematodea</taxon>
        <taxon>Timematoidea</taxon>
        <taxon>Timematidae</taxon>
        <taxon>Timema</taxon>
    </lineage>
</organism>
<evidence type="ECO:0000313" key="3">
    <source>
        <dbReference type="EMBL" id="CAD7405257.1"/>
    </source>
</evidence>